<dbReference type="Proteomes" id="UP000016636">
    <property type="component" value="Unassembled WGS sequence"/>
</dbReference>
<comment type="caution">
    <text evidence="1">The sequence shown here is derived from an EMBL/GenBank/DDBJ whole genome shotgun (WGS) entry which is preliminary data.</text>
</comment>
<protein>
    <submittedName>
        <fullName evidence="1">Uncharacterized protein</fullName>
    </submittedName>
</protein>
<sequence>MPTPKNIIKDGIPNLSEILLKRMLVISKTAKNSSKYSSKLY</sequence>
<reference evidence="1 2" key="1">
    <citation type="journal article" date="2013" name="BMC Genomics">
        <title>Comparative genomics of Campylobacter concisus isolates reveals genetic diversity and provides insights into disease association.</title>
        <authorList>
            <person name="Deshpande N.P."/>
            <person name="Kaakoush N.O."/>
            <person name="Wilkins M.R."/>
            <person name="Mitchell H.M."/>
        </authorList>
    </citation>
    <scope>NUCLEOTIDE SEQUENCE [LARGE SCALE GENOMIC DNA]</scope>
    <source>
        <strain evidence="1 2">UNSW3</strain>
    </source>
</reference>
<name>U2ED58_9BACT</name>
<evidence type="ECO:0000313" key="1">
    <source>
        <dbReference type="EMBL" id="ERJ21581.1"/>
    </source>
</evidence>
<accession>U2ED58</accession>
<organism evidence="1 2">
    <name type="scientific">Campylobacter concisus UNSW3</name>
    <dbReference type="NCBI Taxonomy" id="1242966"/>
    <lineage>
        <taxon>Bacteria</taxon>
        <taxon>Pseudomonadati</taxon>
        <taxon>Campylobacterota</taxon>
        <taxon>Epsilonproteobacteria</taxon>
        <taxon>Campylobacterales</taxon>
        <taxon>Campylobacteraceae</taxon>
        <taxon>Campylobacter</taxon>
    </lineage>
</organism>
<dbReference type="EMBL" id="ANNE01000017">
    <property type="protein sequence ID" value="ERJ21581.1"/>
    <property type="molecule type" value="Genomic_DNA"/>
</dbReference>
<proteinExistence type="predicted"/>
<gene>
    <name evidence="1" type="ORF">UNSW3_143</name>
</gene>
<dbReference type="AlphaFoldDB" id="U2ED58"/>
<evidence type="ECO:0000313" key="2">
    <source>
        <dbReference type="Proteomes" id="UP000016636"/>
    </source>
</evidence>